<protein>
    <recommendedName>
        <fullName evidence="4">SEA domain-containing protein</fullName>
    </recommendedName>
</protein>
<dbReference type="EMBL" id="FN654871">
    <property type="protein sequence ID" value="CBY36930.1"/>
    <property type="molecule type" value="Genomic_DNA"/>
</dbReference>
<feature type="signal peptide" evidence="2">
    <location>
        <begin position="1"/>
        <end position="21"/>
    </location>
</feature>
<gene>
    <name evidence="3" type="ORF">GSOID_T00029992001</name>
</gene>
<keyword evidence="1" id="KW-1133">Transmembrane helix</keyword>
<sequence length="225" mass="25241">MKIAQFFLFCTSYAAVTVTHSNTTGVDKIRNSTFPDFDEYLLGNFVLEIIDDTKLDLLKNTLNFVLNLKKHDINKTLESFNLTLSTFNSISNSSELVILPILIESIEFENITLPAWSLLEEAVRNVTNVALDEYPNTVASIKFIREVEIENEGIFTVLMVSVFGGIFVLLLAIIVLGVFIYNKRNTSGELQISTPPADSTGIQNPSFQPEKAKRATLEEFEITTF</sequence>
<dbReference type="Proteomes" id="UP000011014">
    <property type="component" value="Unassembled WGS sequence"/>
</dbReference>
<feature type="transmembrane region" description="Helical" evidence="1">
    <location>
        <begin position="154"/>
        <end position="181"/>
    </location>
</feature>
<feature type="chain" id="PRO_5003193686" description="SEA domain-containing protein" evidence="2">
    <location>
        <begin position="22"/>
        <end position="225"/>
    </location>
</feature>
<dbReference type="AlphaFoldDB" id="E4YN82"/>
<evidence type="ECO:0008006" key="4">
    <source>
        <dbReference type="Google" id="ProtNLM"/>
    </source>
</evidence>
<keyword evidence="2" id="KW-0732">Signal</keyword>
<accession>E4YN82</accession>
<evidence type="ECO:0000313" key="3">
    <source>
        <dbReference type="EMBL" id="CBY36930.1"/>
    </source>
</evidence>
<keyword evidence="1" id="KW-0812">Transmembrane</keyword>
<evidence type="ECO:0000256" key="2">
    <source>
        <dbReference type="SAM" id="SignalP"/>
    </source>
</evidence>
<proteinExistence type="predicted"/>
<evidence type="ECO:0000256" key="1">
    <source>
        <dbReference type="SAM" id="Phobius"/>
    </source>
</evidence>
<name>E4YN82_OIKDI</name>
<keyword evidence="1" id="KW-0472">Membrane</keyword>
<organism evidence="3">
    <name type="scientific">Oikopleura dioica</name>
    <name type="common">Tunicate</name>
    <dbReference type="NCBI Taxonomy" id="34765"/>
    <lineage>
        <taxon>Eukaryota</taxon>
        <taxon>Metazoa</taxon>
        <taxon>Chordata</taxon>
        <taxon>Tunicata</taxon>
        <taxon>Appendicularia</taxon>
        <taxon>Copelata</taxon>
        <taxon>Oikopleuridae</taxon>
        <taxon>Oikopleura</taxon>
    </lineage>
</organism>
<reference evidence="3" key="1">
    <citation type="journal article" date="2010" name="Science">
        <title>Plasticity of animal genome architecture unmasked by rapid evolution of a pelagic tunicate.</title>
        <authorList>
            <person name="Denoeud F."/>
            <person name="Henriet S."/>
            <person name="Mungpakdee S."/>
            <person name="Aury J.M."/>
            <person name="Da Silva C."/>
            <person name="Brinkmann H."/>
            <person name="Mikhaleva J."/>
            <person name="Olsen L.C."/>
            <person name="Jubin C."/>
            <person name="Canestro C."/>
            <person name="Bouquet J.M."/>
            <person name="Danks G."/>
            <person name="Poulain J."/>
            <person name="Campsteijn C."/>
            <person name="Adamski M."/>
            <person name="Cross I."/>
            <person name="Yadetie F."/>
            <person name="Muffato M."/>
            <person name="Louis A."/>
            <person name="Butcher S."/>
            <person name="Tsagkogeorga G."/>
            <person name="Konrad A."/>
            <person name="Singh S."/>
            <person name="Jensen M.F."/>
            <person name="Cong E.H."/>
            <person name="Eikeseth-Otteraa H."/>
            <person name="Noel B."/>
            <person name="Anthouard V."/>
            <person name="Porcel B.M."/>
            <person name="Kachouri-Lafond R."/>
            <person name="Nishino A."/>
            <person name="Ugolini M."/>
            <person name="Chourrout P."/>
            <person name="Nishida H."/>
            <person name="Aasland R."/>
            <person name="Huzurbazar S."/>
            <person name="Westhof E."/>
            <person name="Delsuc F."/>
            <person name="Lehrach H."/>
            <person name="Reinhardt R."/>
            <person name="Weissenbach J."/>
            <person name="Roy S.W."/>
            <person name="Artiguenave F."/>
            <person name="Postlethwait J.H."/>
            <person name="Manak J.R."/>
            <person name="Thompson E.M."/>
            <person name="Jaillon O."/>
            <person name="Du Pasquier L."/>
            <person name="Boudinot P."/>
            <person name="Liberles D.A."/>
            <person name="Volff J.N."/>
            <person name="Philippe H."/>
            <person name="Lenhard B."/>
            <person name="Roest Crollius H."/>
            <person name="Wincker P."/>
            <person name="Chourrout D."/>
        </authorList>
    </citation>
    <scope>NUCLEOTIDE SEQUENCE [LARGE SCALE GENOMIC DNA]</scope>
</reference>